<dbReference type="PANTHER" id="PTHR22847">
    <property type="entry name" value="WD40 REPEAT PROTEIN"/>
    <property type="match status" value="1"/>
</dbReference>
<evidence type="ECO:0000313" key="6">
    <source>
        <dbReference type="Proteomes" id="UP000218238"/>
    </source>
</evidence>
<evidence type="ECO:0000313" key="5">
    <source>
        <dbReference type="EMBL" id="PAX52943.1"/>
    </source>
</evidence>
<dbReference type="PROSITE" id="PS50294">
    <property type="entry name" value="WD_REPEATS_REGION"/>
    <property type="match status" value="2"/>
</dbReference>
<dbReference type="InterPro" id="IPR020472">
    <property type="entry name" value="WD40_PAC1"/>
</dbReference>
<dbReference type="Pfam" id="PF00400">
    <property type="entry name" value="WD40"/>
    <property type="match status" value="4"/>
</dbReference>
<dbReference type="PROSITE" id="PS50082">
    <property type="entry name" value="WD_REPEATS_2"/>
    <property type="match status" value="2"/>
</dbReference>
<keyword evidence="6" id="KW-1185">Reference proteome</keyword>
<dbReference type="InterPro" id="IPR015943">
    <property type="entry name" value="WD40/YVTN_repeat-like_dom_sf"/>
</dbReference>
<evidence type="ECO:0000256" key="2">
    <source>
        <dbReference type="ARBA" id="ARBA00022737"/>
    </source>
</evidence>
<reference evidence="5 6" key="1">
    <citation type="submission" date="2017-08" db="EMBL/GenBank/DDBJ databases">
        <title>Draft genome sequence of filamentous cyanobacterium Calothrix elsteri CCALA 953.</title>
        <authorList>
            <person name="Gagunashvili A.N."/>
            <person name="Elster J."/>
            <person name="Andresson O.S."/>
        </authorList>
    </citation>
    <scope>NUCLEOTIDE SEQUENCE [LARGE SCALE GENOMIC DNA]</scope>
    <source>
        <strain evidence="5 6">CCALA 953</strain>
    </source>
</reference>
<evidence type="ECO:0000256" key="1">
    <source>
        <dbReference type="ARBA" id="ARBA00022574"/>
    </source>
</evidence>
<dbReference type="Proteomes" id="UP000218238">
    <property type="component" value="Unassembled WGS sequence"/>
</dbReference>
<sequence>MSLCINPSCQKIPNPDNILYCQSCGSELLLEGCYRVIRHIGKGGFAKTFEVNDDSEITKILKVLTENTAKAVSLFKQEAEILKRFNHPGIPNAEDYFEFFPHNSQQPVYCLVMEKIEGENLQEYLEQRNNRPINEKQAFIWLKNLATILHEVHQKNLFHRDIKPSNIMRRTDGQLVLIDFGIAREVSETYEKKQAEGQITKFLTDGYAPREQDLGQAVPQSDFFALGRTFVHLLTGKYPADLMDDRYDDPCTMINWREHSSNISSVFADFIDNLMAPAIKNRPANTQAILDKLAEIDNILYPPKVPTLQLYSPEIVEINNNITLAYTLGGWLKGHLDVVYCVAISPDGKTLISGSKDKTIKLWKIDSGEEILTINDDANVYSIAISPDGKTLISASDDKIEIWNLMTGELIYALSGHEAEVFSVAISNDGTILASGSADYVIKLWNLKTLKEIKSFTDNSSIVTSVTFSSKNQFLFSECEYGTVKFFPAGRTLINGGSISSIAVSLDEQFIVCGDYAPKSKCLRK</sequence>
<dbReference type="GO" id="GO:0005524">
    <property type="term" value="F:ATP binding"/>
    <property type="evidence" value="ECO:0007669"/>
    <property type="project" value="InterPro"/>
</dbReference>
<dbReference type="PRINTS" id="PR00320">
    <property type="entry name" value="GPROTEINBRPT"/>
</dbReference>
<dbReference type="RefSeq" id="WP_095722767.1">
    <property type="nucleotide sequence ID" value="NZ_NTFS01000185.1"/>
</dbReference>
<gene>
    <name evidence="5" type="ORF">CK510_16625</name>
</gene>
<dbReference type="AlphaFoldDB" id="A0A2A2TGT8"/>
<dbReference type="PANTHER" id="PTHR22847:SF637">
    <property type="entry name" value="WD REPEAT DOMAIN 5B"/>
    <property type="match status" value="1"/>
</dbReference>
<protein>
    <recommendedName>
        <fullName evidence="4">Protein kinase domain-containing protein</fullName>
    </recommendedName>
</protein>
<dbReference type="Gene3D" id="3.30.200.20">
    <property type="entry name" value="Phosphorylase Kinase, domain 1"/>
    <property type="match status" value="1"/>
</dbReference>
<keyword evidence="2" id="KW-0677">Repeat</keyword>
<dbReference type="SUPFAM" id="SSF50978">
    <property type="entry name" value="WD40 repeat-like"/>
    <property type="match status" value="1"/>
</dbReference>
<dbReference type="OrthoDB" id="494465at2"/>
<feature type="repeat" description="WD" evidence="3">
    <location>
        <begin position="332"/>
        <end position="373"/>
    </location>
</feature>
<dbReference type="GO" id="GO:0004672">
    <property type="term" value="F:protein kinase activity"/>
    <property type="evidence" value="ECO:0007669"/>
    <property type="project" value="InterPro"/>
</dbReference>
<feature type="repeat" description="WD" evidence="3">
    <location>
        <begin position="414"/>
        <end position="455"/>
    </location>
</feature>
<dbReference type="SMART" id="SM00320">
    <property type="entry name" value="WD40"/>
    <property type="match status" value="4"/>
</dbReference>
<evidence type="ECO:0000256" key="3">
    <source>
        <dbReference type="PROSITE-ProRule" id="PRU00221"/>
    </source>
</evidence>
<dbReference type="SUPFAM" id="SSF56112">
    <property type="entry name" value="Protein kinase-like (PK-like)"/>
    <property type="match status" value="1"/>
</dbReference>
<dbReference type="InterPro" id="IPR001680">
    <property type="entry name" value="WD40_rpt"/>
</dbReference>
<dbReference type="CDD" id="cd00200">
    <property type="entry name" value="WD40"/>
    <property type="match status" value="1"/>
</dbReference>
<organism evidence="5 6">
    <name type="scientific">Brunnivagina elsteri CCALA 953</name>
    <dbReference type="NCBI Taxonomy" id="987040"/>
    <lineage>
        <taxon>Bacteria</taxon>
        <taxon>Bacillati</taxon>
        <taxon>Cyanobacteriota</taxon>
        <taxon>Cyanophyceae</taxon>
        <taxon>Nostocales</taxon>
        <taxon>Calotrichaceae</taxon>
        <taxon>Brunnivagina</taxon>
    </lineage>
</organism>
<dbReference type="EMBL" id="NTFS01000185">
    <property type="protein sequence ID" value="PAX52943.1"/>
    <property type="molecule type" value="Genomic_DNA"/>
</dbReference>
<dbReference type="Gene3D" id="1.10.510.10">
    <property type="entry name" value="Transferase(Phosphotransferase) domain 1"/>
    <property type="match status" value="1"/>
</dbReference>
<proteinExistence type="predicted"/>
<dbReference type="InterPro" id="IPR011009">
    <property type="entry name" value="Kinase-like_dom_sf"/>
</dbReference>
<accession>A0A2A2TGT8</accession>
<keyword evidence="1 3" id="KW-0853">WD repeat</keyword>
<dbReference type="InterPro" id="IPR000719">
    <property type="entry name" value="Prot_kinase_dom"/>
</dbReference>
<comment type="caution">
    <text evidence="5">The sequence shown here is derived from an EMBL/GenBank/DDBJ whole genome shotgun (WGS) entry which is preliminary data.</text>
</comment>
<feature type="domain" description="Protein kinase" evidence="4">
    <location>
        <begin position="34"/>
        <end position="294"/>
    </location>
</feature>
<dbReference type="Gene3D" id="2.130.10.10">
    <property type="entry name" value="YVTN repeat-like/Quinoprotein amine dehydrogenase"/>
    <property type="match status" value="2"/>
</dbReference>
<dbReference type="Pfam" id="PF00069">
    <property type="entry name" value="Pkinase"/>
    <property type="match status" value="1"/>
</dbReference>
<evidence type="ECO:0000259" key="4">
    <source>
        <dbReference type="PROSITE" id="PS50011"/>
    </source>
</evidence>
<dbReference type="InterPro" id="IPR019775">
    <property type="entry name" value="WD40_repeat_CS"/>
</dbReference>
<name>A0A2A2TGT8_9CYAN</name>
<dbReference type="NCBIfam" id="NF045510">
    <property type="entry name" value="4Cys_prefix_kin"/>
    <property type="match status" value="1"/>
</dbReference>
<dbReference type="CDD" id="cd14014">
    <property type="entry name" value="STKc_PknB_like"/>
    <property type="match status" value="1"/>
</dbReference>
<dbReference type="SMART" id="SM00220">
    <property type="entry name" value="S_TKc"/>
    <property type="match status" value="1"/>
</dbReference>
<dbReference type="InterPro" id="IPR036322">
    <property type="entry name" value="WD40_repeat_dom_sf"/>
</dbReference>
<dbReference type="PROSITE" id="PS00678">
    <property type="entry name" value="WD_REPEATS_1"/>
    <property type="match status" value="1"/>
</dbReference>
<dbReference type="PROSITE" id="PS50011">
    <property type="entry name" value="PROTEIN_KINASE_DOM"/>
    <property type="match status" value="1"/>
</dbReference>